<evidence type="ECO:0000313" key="3">
    <source>
        <dbReference type="Proteomes" id="UP001143463"/>
    </source>
</evidence>
<organism evidence="2 3">
    <name type="scientific">Pseudonocardia halophobica</name>
    <dbReference type="NCBI Taxonomy" id="29401"/>
    <lineage>
        <taxon>Bacteria</taxon>
        <taxon>Bacillati</taxon>
        <taxon>Actinomycetota</taxon>
        <taxon>Actinomycetes</taxon>
        <taxon>Pseudonocardiales</taxon>
        <taxon>Pseudonocardiaceae</taxon>
        <taxon>Pseudonocardia</taxon>
    </lineage>
</organism>
<feature type="domain" description="DUF4253" evidence="1">
    <location>
        <begin position="127"/>
        <end position="237"/>
    </location>
</feature>
<dbReference type="EMBL" id="BSFQ01000016">
    <property type="protein sequence ID" value="GLL12805.1"/>
    <property type="molecule type" value="Genomic_DNA"/>
</dbReference>
<sequence length="237" mass="26112">MTTIDAHLPFDLHDLPNPDVYEELLRAAPTTGRCPVWITNWTVGRVAPLTSAERTARLLDVARADAARLLERAWPGPCPPACSCSAPLPAWPGLLPVPDRNATALEGDLAVVAAARWARERAWHSALAVVDAARPADVPAVVDWSGACNHDQHVTEISAVLRSWEERFGAVLVELDADTLLLSVAAPPMTRPECETVAAEHFAFCPDQQDPQDGRIFTLRSYADLIRGARQWRFWWD</sequence>
<reference evidence="2" key="2">
    <citation type="submission" date="2023-01" db="EMBL/GenBank/DDBJ databases">
        <authorList>
            <person name="Sun Q."/>
            <person name="Evtushenko L."/>
        </authorList>
    </citation>
    <scope>NUCLEOTIDE SEQUENCE</scope>
    <source>
        <strain evidence="2">VKM Ac-1069</strain>
    </source>
</reference>
<proteinExistence type="predicted"/>
<dbReference type="InterPro" id="IPR025349">
    <property type="entry name" value="DUF4253"/>
</dbReference>
<dbReference type="RefSeq" id="WP_051737597.1">
    <property type="nucleotide sequence ID" value="NZ_BAAAUZ010000049.1"/>
</dbReference>
<dbReference type="Pfam" id="PF14062">
    <property type="entry name" value="DUF4253"/>
    <property type="match status" value="1"/>
</dbReference>
<dbReference type="AlphaFoldDB" id="A0A9W6NWX0"/>
<evidence type="ECO:0000313" key="2">
    <source>
        <dbReference type="EMBL" id="GLL12805.1"/>
    </source>
</evidence>
<accession>A0A9W6NWX0</accession>
<dbReference type="Proteomes" id="UP001143463">
    <property type="component" value="Unassembled WGS sequence"/>
</dbReference>
<name>A0A9W6NWX0_9PSEU</name>
<keyword evidence="3" id="KW-1185">Reference proteome</keyword>
<evidence type="ECO:0000259" key="1">
    <source>
        <dbReference type="Pfam" id="PF14062"/>
    </source>
</evidence>
<gene>
    <name evidence="2" type="ORF">GCM10017577_39460</name>
</gene>
<reference evidence="2" key="1">
    <citation type="journal article" date="2014" name="Int. J. Syst. Evol. Microbiol.">
        <title>Complete genome sequence of Corynebacterium casei LMG S-19264T (=DSM 44701T), isolated from a smear-ripened cheese.</title>
        <authorList>
            <consortium name="US DOE Joint Genome Institute (JGI-PGF)"/>
            <person name="Walter F."/>
            <person name="Albersmeier A."/>
            <person name="Kalinowski J."/>
            <person name="Ruckert C."/>
        </authorList>
    </citation>
    <scope>NUCLEOTIDE SEQUENCE</scope>
    <source>
        <strain evidence="2">VKM Ac-1069</strain>
    </source>
</reference>
<protein>
    <recommendedName>
        <fullName evidence="1">DUF4253 domain-containing protein</fullName>
    </recommendedName>
</protein>
<comment type="caution">
    <text evidence="2">The sequence shown here is derived from an EMBL/GenBank/DDBJ whole genome shotgun (WGS) entry which is preliminary data.</text>
</comment>